<protein>
    <submittedName>
        <fullName evidence="1">Capsular polysaccharide biosynthesis protein CapK</fullName>
    </submittedName>
</protein>
<reference evidence="1 2" key="1">
    <citation type="journal article" date="2019" name="Emerg. Microbes Infect.">
        <title>Comprehensive subspecies identification of 175 nontuberculous mycobacteria species based on 7547 genomic profiles.</title>
        <authorList>
            <person name="Matsumoto Y."/>
            <person name="Kinjo T."/>
            <person name="Motooka D."/>
            <person name="Nabeya D."/>
            <person name="Jung N."/>
            <person name="Uechi K."/>
            <person name="Horii T."/>
            <person name="Iida T."/>
            <person name="Fujita J."/>
            <person name="Nakamura S."/>
        </authorList>
    </citation>
    <scope>NUCLEOTIDE SEQUENCE [LARGE SCALE GENOMIC DNA]</scope>
    <source>
        <strain evidence="1 2">JCM 6370</strain>
    </source>
</reference>
<dbReference type="InterPro" id="IPR042099">
    <property type="entry name" value="ANL_N_sf"/>
</dbReference>
<dbReference type="Gene3D" id="3.40.50.12780">
    <property type="entry name" value="N-terminal domain of ligase-like"/>
    <property type="match status" value="1"/>
</dbReference>
<dbReference type="Proteomes" id="UP000467252">
    <property type="component" value="Chromosome"/>
</dbReference>
<dbReference type="PANTHER" id="PTHR36932:SF1">
    <property type="entry name" value="CAPSULAR POLYSACCHARIDE BIOSYNTHESIS PROTEIN"/>
    <property type="match status" value="1"/>
</dbReference>
<proteinExistence type="predicted"/>
<sequence length="462" mass="50286">MSVRTDVSAACDCRRAAREGQAGIVGRQRRRLRELVDYARAGSPLLAERYRDVPEHFSGVDQLPVITKGELMADFDDWVTDRAVRRDRVETFIADPSLIGSDFLGRYIVCTTSGATGTPAILLHDHGALAVYNALGYVRSVSTALLSLPTLWALARGKGRMAAVFVTDGHYLANTMIARRHRMLPWRARSQRLFSALAPLSTLVAELNDFQPVLLSGYPSVLQVLAQEQAAGRLHLRPILVSAAGETLTSTVRQQISAAFGCRVGNYYGASEAPGLTNECAHQRLHVNTDWYIVEPVDANHQPTPPGRVSDDVLVTNLANRIQPVIRYPLGDRVTMRSAACPCGSPFPEIDVRGRTGDVLRFTGAAGRVVDVSGLAIATVAEQTPGMARCQLVQTGPARLVVRLTVQPTATRGEVEDRVRARLRDHLAGLGASPVDVQVAAEPPRVHPRSGKFRQVYSEVKP</sequence>
<evidence type="ECO:0000313" key="1">
    <source>
        <dbReference type="EMBL" id="BBY80500.1"/>
    </source>
</evidence>
<dbReference type="AlphaFoldDB" id="A0A7I7UHD1"/>
<dbReference type="InterPro" id="IPR053158">
    <property type="entry name" value="CapK_Type1_Caps_Biosynth"/>
</dbReference>
<gene>
    <name evidence="1" type="ORF">MPUL_16580</name>
</gene>
<evidence type="ECO:0000313" key="2">
    <source>
        <dbReference type="Proteomes" id="UP000467252"/>
    </source>
</evidence>
<organism evidence="1 2">
    <name type="scientific">Mycolicibacterium pulveris</name>
    <name type="common">Mycobacterium pulveris</name>
    <dbReference type="NCBI Taxonomy" id="36813"/>
    <lineage>
        <taxon>Bacteria</taxon>
        <taxon>Bacillati</taxon>
        <taxon>Actinomycetota</taxon>
        <taxon>Actinomycetes</taxon>
        <taxon>Mycobacteriales</taxon>
        <taxon>Mycobacteriaceae</taxon>
        <taxon>Mycolicibacterium</taxon>
    </lineage>
</organism>
<dbReference type="RefSeq" id="WP_163899246.1">
    <property type="nucleotide sequence ID" value="NZ_AP022599.1"/>
</dbReference>
<dbReference type="SUPFAM" id="SSF56801">
    <property type="entry name" value="Acetyl-CoA synthetase-like"/>
    <property type="match status" value="1"/>
</dbReference>
<accession>A0A7I7UHD1</accession>
<keyword evidence="2" id="KW-1185">Reference proteome</keyword>
<name>A0A7I7UHD1_MYCPV</name>
<dbReference type="EMBL" id="AP022599">
    <property type="protein sequence ID" value="BBY80500.1"/>
    <property type="molecule type" value="Genomic_DNA"/>
</dbReference>
<dbReference type="PANTHER" id="PTHR36932">
    <property type="entry name" value="CAPSULAR POLYSACCHARIDE BIOSYNTHESIS PROTEIN"/>
    <property type="match status" value="1"/>
</dbReference>